<name>A0A3P4B290_9BURK</name>
<dbReference type="InterPro" id="IPR036249">
    <property type="entry name" value="Thioredoxin-like_sf"/>
</dbReference>
<dbReference type="InterPro" id="IPR013766">
    <property type="entry name" value="Thioredoxin_domain"/>
</dbReference>
<protein>
    <submittedName>
        <fullName evidence="2">Thioredoxin C-1</fullName>
    </submittedName>
</protein>
<evidence type="ECO:0000313" key="3">
    <source>
        <dbReference type="Proteomes" id="UP000277294"/>
    </source>
</evidence>
<evidence type="ECO:0000259" key="1">
    <source>
        <dbReference type="PROSITE" id="PS51352"/>
    </source>
</evidence>
<feature type="domain" description="Thioredoxin" evidence="1">
    <location>
        <begin position="1"/>
        <end position="111"/>
    </location>
</feature>
<dbReference type="Pfam" id="PF00085">
    <property type="entry name" value="Thioredoxin"/>
    <property type="match status" value="1"/>
</dbReference>
<dbReference type="PROSITE" id="PS51352">
    <property type="entry name" value="THIOREDOXIN_2"/>
    <property type="match status" value="1"/>
</dbReference>
<evidence type="ECO:0000313" key="2">
    <source>
        <dbReference type="EMBL" id="VCU70172.1"/>
    </source>
</evidence>
<organism evidence="2 3">
    <name type="scientific">Pigmentiphaga humi</name>
    <dbReference type="NCBI Taxonomy" id="2478468"/>
    <lineage>
        <taxon>Bacteria</taxon>
        <taxon>Pseudomonadati</taxon>
        <taxon>Pseudomonadota</taxon>
        <taxon>Betaproteobacteria</taxon>
        <taxon>Burkholderiales</taxon>
        <taxon>Alcaligenaceae</taxon>
        <taxon>Pigmentiphaga</taxon>
    </lineage>
</organism>
<dbReference type="Proteomes" id="UP000277294">
    <property type="component" value="Unassembled WGS sequence"/>
</dbReference>
<dbReference type="RefSeq" id="WP_124079675.1">
    <property type="nucleotide sequence ID" value="NZ_UWPJ01000017.1"/>
</dbReference>
<dbReference type="Gene3D" id="3.40.30.10">
    <property type="entry name" value="Glutaredoxin"/>
    <property type="match status" value="1"/>
</dbReference>
<dbReference type="SUPFAM" id="SSF52833">
    <property type="entry name" value="Thioredoxin-like"/>
    <property type="match status" value="1"/>
</dbReference>
<sequence length="111" mass="12189">MPFSTVYSSDAPSREEVDAWQEPAVLEFGTNWCGYCQAAQPAIAQAFAGHESVRHVKVEDGKGRPLGRSFAVKLWPTLIFLDQGREVARLVRPADPGAITDALTLVDRPHL</sequence>
<dbReference type="CDD" id="cd02947">
    <property type="entry name" value="TRX_family"/>
    <property type="match status" value="1"/>
</dbReference>
<gene>
    <name evidence="2" type="ORF">PIGHUM_02239</name>
</gene>
<dbReference type="EMBL" id="UWPJ01000017">
    <property type="protein sequence ID" value="VCU70172.1"/>
    <property type="molecule type" value="Genomic_DNA"/>
</dbReference>
<dbReference type="OrthoDB" id="215495at2"/>
<reference evidence="2 3" key="1">
    <citation type="submission" date="2018-10" db="EMBL/GenBank/DDBJ databases">
        <authorList>
            <person name="Criscuolo A."/>
        </authorList>
    </citation>
    <scope>NUCLEOTIDE SEQUENCE [LARGE SCALE GENOMIC DNA]</scope>
    <source>
        <strain evidence="2">DnA1</strain>
    </source>
</reference>
<keyword evidence="3" id="KW-1185">Reference proteome</keyword>
<proteinExistence type="predicted"/>
<accession>A0A3P4B290</accession>
<dbReference type="AlphaFoldDB" id="A0A3P4B290"/>